<evidence type="ECO:0000313" key="1">
    <source>
        <dbReference type="EMBL" id="KAA6380435.1"/>
    </source>
</evidence>
<dbReference type="Proteomes" id="UP000324800">
    <property type="component" value="Unassembled WGS sequence"/>
</dbReference>
<gene>
    <name evidence="1" type="ORF">EZS28_024037</name>
</gene>
<sequence>MMFTVARLAELHRTTLLIASDDEYVIQITILMSPQRIAEFKICKILDERISPLRWFKSWFADSESVIQNKAQEFWMI</sequence>
<accession>A0A5J4VD91</accession>
<protein>
    <submittedName>
        <fullName evidence="1">Uncharacterized protein</fullName>
    </submittedName>
</protein>
<dbReference type="EMBL" id="SNRW01007901">
    <property type="protein sequence ID" value="KAA6380435.1"/>
    <property type="molecule type" value="Genomic_DNA"/>
</dbReference>
<reference evidence="1 2" key="1">
    <citation type="submission" date="2019-03" db="EMBL/GenBank/DDBJ databases">
        <title>Single cell metagenomics reveals metabolic interactions within the superorganism composed of flagellate Streblomastix strix and complex community of Bacteroidetes bacteria on its surface.</title>
        <authorList>
            <person name="Treitli S.C."/>
            <person name="Kolisko M."/>
            <person name="Husnik F."/>
            <person name="Keeling P."/>
            <person name="Hampl V."/>
        </authorList>
    </citation>
    <scope>NUCLEOTIDE SEQUENCE [LARGE SCALE GENOMIC DNA]</scope>
    <source>
        <strain evidence="1">ST1C</strain>
    </source>
</reference>
<proteinExistence type="predicted"/>
<evidence type="ECO:0000313" key="2">
    <source>
        <dbReference type="Proteomes" id="UP000324800"/>
    </source>
</evidence>
<name>A0A5J4VD91_9EUKA</name>
<comment type="caution">
    <text evidence="1">The sequence shown here is derived from an EMBL/GenBank/DDBJ whole genome shotgun (WGS) entry which is preliminary data.</text>
</comment>
<dbReference type="AlphaFoldDB" id="A0A5J4VD91"/>
<organism evidence="1 2">
    <name type="scientific">Streblomastix strix</name>
    <dbReference type="NCBI Taxonomy" id="222440"/>
    <lineage>
        <taxon>Eukaryota</taxon>
        <taxon>Metamonada</taxon>
        <taxon>Preaxostyla</taxon>
        <taxon>Oxymonadida</taxon>
        <taxon>Streblomastigidae</taxon>
        <taxon>Streblomastix</taxon>
    </lineage>
</organism>